<dbReference type="SMART" id="SM00823">
    <property type="entry name" value="PKS_PP"/>
    <property type="match status" value="1"/>
</dbReference>
<dbReference type="Gene3D" id="3.40.50.12780">
    <property type="entry name" value="N-terminal domain of ligase-like"/>
    <property type="match status" value="1"/>
</dbReference>
<evidence type="ECO:0000256" key="3">
    <source>
        <dbReference type="ARBA" id="ARBA00022553"/>
    </source>
</evidence>
<dbReference type="Proteomes" id="UP000431401">
    <property type="component" value="Unassembled WGS sequence"/>
</dbReference>
<dbReference type="InterPro" id="IPR025110">
    <property type="entry name" value="AMP-bd_C"/>
</dbReference>
<protein>
    <submittedName>
        <fullName evidence="7">Linear gramicidin synthase subunit D</fullName>
    </submittedName>
</protein>
<dbReference type="Pfam" id="PF00668">
    <property type="entry name" value="Condensation"/>
    <property type="match status" value="3"/>
</dbReference>
<dbReference type="UniPathway" id="UPA00011"/>
<dbReference type="PROSITE" id="PS50075">
    <property type="entry name" value="CARRIER"/>
    <property type="match status" value="1"/>
</dbReference>
<dbReference type="Gene3D" id="3.30.300.30">
    <property type="match status" value="1"/>
</dbReference>
<dbReference type="InterPro" id="IPR020845">
    <property type="entry name" value="AMP-binding_CS"/>
</dbReference>
<proteinExistence type="predicted"/>
<keyword evidence="5" id="KW-0045">Antibiotic biosynthesis</keyword>
<dbReference type="FunFam" id="1.10.1200.10:FF:000005">
    <property type="entry name" value="Nonribosomal peptide synthetase 1"/>
    <property type="match status" value="1"/>
</dbReference>
<dbReference type="FunFam" id="3.40.50.980:FF:000001">
    <property type="entry name" value="Non-ribosomal peptide synthetase"/>
    <property type="match status" value="1"/>
</dbReference>
<keyword evidence="2" id="KW-0596">Phosphopantetheine</keyword>
<organism evidence="7 8">
    <name type="scientific">Nocardia aurantia</name>
    <dbReference type="NCBI Taxonomy" id="2585199"/>
    <lineage>
        <taxon>Bacteria</taxon>
        <taxon>Bacillati</taxon>
        <taxon>Actinomycetota</taxon>
        <taxon>Actinomycetes</taxon>
        <taxon>Mycobacteriales</taxon>
        <taxon>Nocardiaceae</taxon>
        <taxon>Nocardia</taxon>
    </lineage>
</organism>
<evidence type="ECO:0000256" key="1">
    <source>
        <dbReference type="ARBA" id="ARBA00001957"/>
    </source>
</evidence>
<keyword evidence="4" id="KW-0677">Repeat</keyword>
<dbReference type="InterPro" id="IPR020806">
    <property type="entry name" value="PKS_PP-bd"/>
</dbReference>
<dbReference type="NCBIfam" id="TIGR01733">
    <property type="entry name" value="AA-adenyl-dom"/>
    <property type="match status" value="1"/>
</dbReference>
<dbReference type="Gene3D" id="3.30.559.10">
    <property type="entry name" value="Chloramphenicol acetyltransferase-like domain"/>
    <property type="match status" value="2"/>
</dbReference>
<dbReference type="Pfam" id="PF00550">
    <property type="entry name" value="PP-binding"/>
    <property type="match status" value="1"/>
</dbReference>
<dbReference type="InterPro" id="IPR009081">
    <property type="entry name" value="PP-bd_ACP"/>
</dbReference>
<feature type="domain" description="Carrier" evidence="6">
    <location>
        <begin position="678"/>
        <end position="752"/>
    </location>
</feature>
<dbReference type="SUPFAM" id="SSF52777">
    <property type="entry name" value="CoA-dependent acyltransferases"/>
    <property type="match status" value="5"/>
</dbReference>
<dbReference type="GO" id="GO:0031177">
    <property type="term" value="F:phosphopantetheine binding"/>
    <property type="evidence" value="ECO:0007669"/>
    <property type="project" value="InterPro"/>
</dbReference>
<dbReference type="InterPro" id="IPR010060">
    <property type="entry name" value="NRPS_synth"/>
</dbReference>
<dbReference type="Gene3D" id="2.30.38.10">
    <property type="entry name" value="Luciferase, Domain 3"/>
    <property type="match status" value="1"/>
</dbReference>
<dbReference type="Pfam" id="PF13193">
    <property type="entry name" value="AMP-binding_C"/>
    <property type="match status" value="1"/>
</dbReference>
<dbReference type="GO" id="GO:0008610">
    <property type="term" value="P:lipid biosynthetic process"/>
    <property type="evidence" value="ECO:0007669"/>
    <property type="project" value="UniProtKB-ARBA"/>
</dbReference>
<comment type="cofactor">
    <cofactor evidence="1">
        <name>pantetheine 4'-phosphate</name>
        <dbReference type="ChEBI" id="CHEBI:47942"/>
    </cofactor>
</comment>
<dbReference type="CDD" id="cd19543">
    <property type="entry name" value="DCL_NRPS"/>
    <property type="match status" value="1"/>
</dbReference>
<accession>A0A7K0DWL5</accession>
<dbReference type="GO" id="GO:0043041">
    <property type="term" value="P:amino acid activation for nonribosomal peptide biosynthetic process"/>
    <property type="evidence" value="ECO:0007669"/>
    <property type="project" value="TreeGrafter"/>
</dbReference>
<dbReference type="GO" id="GO:0017000">
    <property type="term" value="P:antibiotic biosynthetic process"/>
    <property type="evidence" value="ECO:0007669"/>
    <property type="project" value="UniProtKB-KW"/>
</dbReference>
<dbReference type="SUPFAM" id="SSF47336">
    <property type="entry name" value="ACP-like"/>
    <property type="match status" value="1"/>
</dbReference>
<dbReference type="InterPro" id="IPR001242">
    <property type="entry name" value="Condensation_dom"/>
</dbReference>
<dbReference type="PROSITE" id="PS00012">
    <property type="entry name" value="PHOSPHOPANTETHEINE"/>
    <property type="match status" value="1"/>
</dbReference>
<evidence type="ECO:0000313" key="8">
    <source>
        <dbReference type="Proteomes" id="UP000431401"/>
    </source>
</evidence>
<dbReference type="InterPro" id="IPR042099">
    <property type="entry name" value="ANL_N_sf"/>
</dbReference>
<dbReference type="InterPro" id="IPR006162">
    <property type="entry name" value="Ppantetheine_attach_site"/>
</dbReference>
<dbReference type="Pfam" id="PF00501">
    <property type="entry name" value="AMP-binding"/>
    <property type="match status" value="2"/>
</dbReference>
<dbReference type="PROSITE" id="PS00455">
    <property type="entry name" value="AMP_BINDING"/>
    <property type="match status" value="1"/>
</dbReference>
<comment type="caution">
    <text evidence="7">The sequence shown here is derived from an EMBL/GenBank/DDBJ whole genome shotgun (WGS) entry which is preliminary data.</text>
</comment>
<evidence type="ECO:0000256" key="4">
    <source>
        <dbReference type="ARBA" id="ARBA00022737"/>
    </source>
</evidence>
<dbReference type="RefSeq" id="WP_319943555.1">
    <property type="nucleotide sequence ID" value="NZ_WEGI01000012.1"/>
</dbReference>
<name>A0A7K0DWL5_9NOCA</name>
<evidence type="ECO:0000313" key="7">
    <source>
        <dbReference type="EMBL" id="MQY29692.1"/>
    </source>
</evidence>
<evidence type="ECO:0000256" key="5">
    <source>
        <dbReference type="ARBA" id="ARBA00023194"/>
    </source>
</evidence>
<dbReference type="GO" id="GO:0003824">
    <property type="term" value="F:catalytic activity"/>
    <property type="evidence" value="ECO:0007669"/>
    <property type="project" value="InterPro"/>
</dbReference>
<keyword evidence="3" id="KW-0597">Phosphoprotein</keyword>
<dbReference type="InterPro" id="IPR010071">
    <property type="entry name" value="AA_adenyl_dom"/>
</dbReference>
<dbReference type="InterPro" id="IPR045851">
    <property type="entry name" value="AMP-bd_C_sf"/>
</dbReference>
<dbReference type="PANTHER" id="PTHR45527:SF1">
    <property type="entry name" value="FATTY ACID SYNTHASE"/>
    <property type="match status" value="1"/>
</dbReference>
<dbReference type="GO" id="GO:0044550">
    <property type="term" value="P:secondary metabolite biosynthetic process"/>
    <property type="evidence" value="ECO:0007669"/>
    <property type="project" value="TreeGrafter"/>
</dbReference>
<dbReference type="SUPFAM" id="SSF56801">
    <property type="entry name" value="Acetyl-CoA synthetase-like"/>
    <property type="match status" value="2"/>
</dbReference>
<evidence type="ECO:0000256" key="2">
    <source>
        <dbReference type="ARBA" id="ARBA00022450"/>
    </source>
</evidence>
<gene>
    <name evidence="7" type="primary">lgrD</name>
    <name evidence="7" type="ORF">NRB56_52850</name>
</gene>
<keyword evidence="8" id="KW-1185">Reference proteome</keyword>
<dbReference type="NCBIfam" id="TIGR01720">
    <property type="entry name" value="NRPS-para261"/>
    <property type="match status" value="1"/>
</dbReference>
<dbReference type="Gene3D" id="3.30.559.30">
    <property type="entry name" value="Nonribosomal peptide synthetase, condensation domain"/>
    <property type="match status" value="3"/>
</dbReference>
<dbReference type="Gene3D" id="3.40.50.980">
    <property type="match status" value="2"/>
</dbReference>
<dbReference type="Gene3D" id="1.10.1200.10">
    <property type="entry name" value="ACP-like"/>
    <property type="match status" value="1"/>
</dbReference>
<dbReference type="InterPro" id="IPR000873">
    <property type="entry name" value="AMP-dep_synth/lig_dom"/>
</dbReference>
<evidence type="ECO:0000259" key="6">
    <source>
        <dbReference type="PROSITE" id="PS50075"/>
    </source>
</evidence>
<dbReference type="PANTHER" id="PTHR45527">
    <property type="entry name" value="NONRIBOSOMAL PEPTIDE SYNTHETASE"/>
    <property type="match status" value="1"/>
</dbReference>
<sequence length="1979" mass="211863">MSGGESFEQLVAATKDGDLAAFAHADIPFERLVELVNPERSTARTPLFQVALSFENLPESTFELPGLRVSAVDFDVDTAKFDLSLTIRESGDAENGMYAEFSYARDLFDESTVEVFAQRFTRLLEGIVAEPETAVGDLPLLSDDEYRLLTEVHGDDVMATGLLPDLMTEGLKLGRDRLAVRYNGRSVTYGELDDLSSRLARVLIGRGVGPEKLVAVSLPRSFEMVLAVLAITKAGGAHIPVDPAYPADRVRHMLTDSAAVLGITAATHVDGLPAEVDWLVLDDPATDIACAAMSSAPITDADRLTPLRMSHPAYVIYTSGSTGKPKGVTVTHAGLGGLADVATGLYGLEPHHRFLHICSPSFDPSVLEWVCAFYIGATLVITPPEIIGGSDLAELLRAEQVTHTIITPAVLGTMDPDDQAQLLVTSVGGDVTTPELLAKWQPGRKYFNAYGPTETTIISTYARLYPGDHITVGTPVHGMSALVLDNRLNPVPPGVAGELYLAGGAVARGYHQRFGLTAERFVANPYSLDGARMYRTGDVVRWYPKPDHHTTATTTDAVARSWELDYVGRSDFQVKIRGFRIELGEIDAVLSRHPDVDFAFTMGRDTTAGATILASYVTPVAGHTLDITELTDHVAAILPPHMVPAAITVLDQIPLTPVGKLDRRALPEPVIAAREYRAPATEIETILAQVFAEVLGTDQIGLDDSFFALGGDSILSIQLVSRAKARGIVFTPRDVFERRSIAALADIATRGGESTQRTLAELPGGGVGDIPLTPILASILAEGSSYQRFSQTMALRVPEGIDRPTLVGTLAAVIDHHDALRARLRGNTSDGWVFETLEPGAVDVDALVHRVELPGDIDEAELTRRAGAEYDAALGRLDPANAVMLQFVWFAFDGERRDVLLVVGHHFAIDGVSWRILIPDFAIAWSQLSAGQPVSLQPTGTSLRRWAHALVDAAAEPARVAELPFWQQVSQTPDPVLGSRAFDPAVDTFATLDRIQVTLPASVTDAVLTAIPGLYRGGVNDGLLSALALAVSRWRGETAGGATLVKLEGHGREEEVVPGADLSRTVGWFTSAYPVRLDLAGADLRDAFAGGKALGDIVKSVKEQLLAVPDKGLGYGMLRHLNPETADRVGGAGQISFNYLGRVSTGAGAAADADEMSAQLAELGWAPVADLGQLDADMDPDMPANATLDINAIVTDGPDGPELGASFAFPTGLLTRERVQEFADAWVDALTALARHAQRPDAGGRTPSDLPLLQVTQSDIDEWERAYPTLTDVWPLSPLQSGLLFHAQLTQSTVDVYTMQAVVDLGGTLDVARLRVAAQSLLDRYPNLRTAFVTDADGRPAQVVLDRLEAPWYEVDLTNLPEAQRLPALQRQVAADRERHFDLAVAPQLRFTLYRSGSEQWHLAITTHHILLDGWSMPLLMRDMLVLYAVHGDRSALPRVASYRNFLSWLAGRDRQESLRAWSNALAGVDEPTILAPTARTAEHYETGKVSVELDVDRTRRLAKHAAELGVTVNTLVQAAWGVLIGRLTGRDNVVFGATVSGRPAELPGVESMVGLFINTLPVRVRVDDRLSVADLLQRLQHEQADLLDHHHVGLTEIQRIAGAGAQFDTLLVFESYPMDKDAIAAASAIDGMSVTGVGVNDGTHYPLTLLVTADNSIELTWKYLTSRFTAEEVRTLAARMIRVLEALLADPATPVGAIDILDHAERARILADSGVTGAETAPEPVRVGARTVAKALAAVVEEDPQAPALLAPGEGGGAEIAYSTVDSRSSQLARVLISRGVGPGDIVAVALPRSLDATVALWAVQKAGAAALFANGLTFGEIIAAGAGFGITQEPAASSVRWLVPSDPKMQTELAATPAHPVSYADRVRPLHEEHPAFVVREATGSWLTLNQEEALDRADALRAEHGIDYESTTYTTESAGPAAVAEFLAVATAGALSVLPDGEVADDLAEGEVTHWFVVAGEPTAAAGADVRVIVAE</sequence>
<reference evidence="7 8" key="1">
    <citation type="submission" date="2019-10" db="EMBL/GenBank/DDBJ databases">
        <title>Nocardia macrotermitis sp. nov. and Nocardia aurantia sp. nov., isolated from the gut of fungus growing-termite Macrotermes natalensis.</title>
        <authorList>
            <person name="Benndorf R."/>
            <person name="Schwitalla J."/>
            <person name="Martin K."/>
            <person name="De Beer W."/>
            <person name="Kaster A.-K."/>
            <person name="Vollmers J."/>
            <person name="Poulsen M."/>
            <person name="Beemelmanns C."/>
        </authorList>
    </citation>
    <scope>NUCLEOTIDE SEQUENCE [LARGE SCALE GENOMIC DNA]</scope>
    <source>
        <strain evidence="7 8">RB56</strain>
    </source>
</reference>
<dbReference type="InterPro" id="IPR036736">
    <property type="entry name" value="ACP-like_sf"/>
</dbReference>
<dbReference type="GO" id="GO:0005737">
    <property type="term" value="C:cytoplasm"/>
    <property type="evidence" value="ECO:0007669"/>
    <property type="project" value="TreeGrafter"/>
</dbReference>
<dbReference type="InterPro" id="IPR023213">
    <property type="entry name" value="CAT-like_dom_sf"/>
</dbReference>
<dbReference type="EMBL" id="WEGI01000012">
    <property type="protein sequence ID" value="MQY29692.1"/>
    <property type="molecule type" value="Genomic_DNA"/>
</dbReference>